<dbReference type="AlphaFoldDB" id="A0A1D8A552"/>
<organism evidence="1 2">
    <name type="scientific">Novosphingobium resinovorum</name>
    <dbReference type="NCBI Taxonomy" id="158500"/>
    <lineage>
        <taxon>Bacteria</taxon>
        <taxon>Pseudomonadati</taxon>
        <taxon>Pseudomonadota</taxon>
        <taxon>Alphaproteobacteria</taxon>
        <taxon>Sphingomonadales</taxon>
        <taxon>Sphingomonadaceae</taxon>
        <taxon>Novosphingobium</taxon>
    </lineage>
</organism>
<dbReference type="RefSeq" id="WP_069708307.1">
    <property type="nucleotide sequence ID" value="NZ_CP017075.1"/>
</dbReference>
<keyword evidence="2" id="KW-1185">Reference proteome</keyword>
<evidence type="ECO:0000313" key="1">
    <source>
        <dbReference type="EMBL" id="AOR77239.1"/>
    </source>
</evidence>
<proteinExistence type="predicted"/>
<name>A0A1D8A552_9SPHN</name>
<sequence>MDSIEHLRHATEEDASAAVAAAGVSLPIEQVATLATVLTGMVGGPVTGDDIERALEGSYVALPLDSPAAVLEALQRVLDIWMGENEDT</sequence>
<gene>
    <name evidence="1" type="ORF">BES08_11110</name>
</gene>
<accession>A0A1D8A552</accession>
<evidence type="ECO:0000313" key="2">
    <source>
        <dbReference type="Proteomes" id="UP000094626"/>
    </source>
</evidence>
<reference evidence="2" key="1">
    <citation type="journal article" date="2017" name="J. Biotechnol.">
        <title>Complete genome sequence of Novosphingobium resinovorum SA1, a versatile xenobiotic-degrading bacterium capable of utilizing sulfanilic acid.</title>
        <authorList>
            <person name="Hegedus B."/>
            <person name="Kos P.B."/>
            <person name="Balint B."/>
            <person name="Maroti G."/>
            <person name="Gan H.M."/>
            <person name="Perei K."/>
            <person name="Rakhely G."/>
        </authorList>
    </citation>
    <scope>NUCLEOTIDE SEQUENCE [LARGE SCALE GENOMIC DNA]</scope>
    <source>
        <strain evidence="2">SA1</strain>
    </source>
</reference>
<dbReference type="KEGG" id="nre:BES08_11110"/>
<dbReference type="OrthoDB" id="7509992at2"/>
<dbReference type="Proteomes" id="UP000094626">
    <property type="component" value="Chromosome"/>
</dbReference>
<dbReference type="EMBL" id="CP017075">
    <property type="protein sequence ID" value="AOR77239.1"/>
    <property type="molecule type" value="Genomic_DNA"/>
</dbReference>
<protein>
    <submittedName>
        <fullName evidence="1">Uncharacterized protein</fullName>
    </submittedName>
</protein>